<keyword evidence="2" id="KW-0472">Membrane</keyword>
<gene>
    <name evidence="4" type="ORF">PSTG_03194</name>
</gene>
<keyword evidence="3" id="KW-0732">Signal</keyword>
<accession>A0A0L0VWI0</accession>
<reference evidence="5" key="1">
    <citation type="submission" date="2014-03" db="EMBL/GenBank/DDBJ databases">
        <title>The Genome Sequence of Puccinia striiformis f. sp. tritici PST-78.</title>
        <authorList>
            <consortium name="The Broad Institute Genome Sequencing Platform"/>
            <person name="Cuomo C."/>
            <person name="Hulbert S."/>
            <person name="Chen X."/>
            <person name="Walker B."/>
            <person name="Young S.K."/>
            <person name="Zeng Q."/>
            <person name="Gargeya S."/>
            <person name="Fitzgerald M."/>
            <person name="Haas B."/>
            <person name="Abouelleil A."/>
            <person name="Alvarado L."/>
            <person name="Arachchi H.M."/>
            <person name="Berlin A.M."/>
            <person name="Chapman S.B."/>
            <person name="Goldberg J."/>
            <person name="Griggs A."/>
            <person name="Gujja S."/>
            <person name="Hansen M."/>
            <person name="Howarth C."/>
            <person name="Imamovic A."/>
            <person name="Larimer J."/>
            <person name="McCowan C."/>
            <person name="Montmayeur A."/>
            <person name="Murphy C."/>
            <person name="Neiman D."/>
            <person name="Pearson M."/>
            <person name="Priest M."/>
            <person name="Roberts A."/>
            <person name="Saif S."/>
            <person name="Shea T."/>
            <person name="Sisk P."/>
            <person name="Sykes S."/>
            <person name="Wortman J."/>
            <person name="Nusbaum C."/>
            <person name="Birren B."/>
        </authorList>
    </citation>
    <scope>NUCLEOTIDE SEQUENCE [LARGE SCALE GENOMIC DNA]</scope>
    <source>
        <strain evidence="5">race PST-78</strain>
    </source>
</reference>
<dbReference type="InterPro" id="IPR052982">
    <property type="entry name" value="SRP1/TIP1-like"/>
</dbReference>
<evidence type="ECO:0000256" key="3">
    <source>
        <dbReference type="SAM" id="SignalP"/>
    </source>
</evidence>
<name>A0A0L0VWI0_9BASI</name>
<dbReference type="PANTHER" id="PTHR40633:SF1">
    <property type="entry name" value="GPI ANCHORED SERINE-THREONINE RICH PROTEIN (AFU_ORTHOLOGUE AFUA_1G03630)"/>
    <property type="match status" value="1"/>
</dbReference>
<organism evidence="4 5">
    <name type="scientific">Puccinia striiformis f. sp. tritici PST-78</name>
    <dbReference type="NCBI Taxonomy" id="1165861"/>
    <lineage>
        <taxon>Eukaryota</taxon>
        <taxon>Fungi</taxon>
        <taxon>Dikarya</taxon>
        <taxon>Basidiomycota</taxon>
        <taxon>Pucciniomycotina</taxon>
        <taxon>Pucciniomycetes</taxon>
        <taxon>Pucciniales</taxon>
        <taxon>Pucciniaceae</taxon>
        <taxon>Puccinia</taxon>
    </lineage>
</organism>
<keyword evidence="5" id="KW-1185">Reference proteome</keyword>
<protein>
    <submittedName>
        <fullName evidence="4">Uncharacterized protein</fullName>
    </submittedName>
</protein>
<feature type="transmembrane region" description="Helical" evidence="2">
    <location>
        <begin position="367"/>
        <end position="387"/>
    </location>
</feature>
<keyword evidence="2" id="KW-0812">Transmembrane</keyword>
<dbReference type="OrthoDB" id="2564904at2759"/>
<proteinExistence type="predicted"/>
<evidence type="ECO:0000313" key="5">
    <source>
        <dbReference type="Proteomes" id="UP000054564"/>
    </source>
</evidence>
<evidence type="ECO:0000313" key="4">
    <source>
        <dbReference type="EMBL" id="KNF03674.1"/>
    </source>
</evidence>
<evidence type="ECO:0000256" key="1">
    <source>
        <dbReference type="SAM" id="MobiDB-lite"/>
    </source>
</evidence>
<feature type="compositionally biased region" description="Low complexity" evidence="1">
    <location>
        <begin position="45"/>
        <end position="61"/>
    </location>
</feature>
<sequence length="388" mass="40253">MVQSQLLVLLTSLVAISVQQAPSTPSQAPLPAVAIGGSGPPPAPITTASVGSWKPPSASGGLPPPSLTGMGRQIRLNSATDFCLLMPPDPTKQNLVDAEADAVAYCTNPVNGTRPIPDGFIKTAHFRHTDKYVQISGTYDPKKMNLSPNDCGGEYDNHGAMGVGNPVGAAVDGAQDFMQFMGGCDIPGNAVFCMRACHGPDSYEYCKNTYDLMGCLWVMPGGEFTSSISVPSFPPQHKYHCRGAVLLVYLLTSYFYLILDYETSGFSNCNANFDLPVGAYPPPGPQTFHQGDLTTPLPVAAPASSACVAAASPAPLGVTYYWAGGAPAAAAATGAPTSNSKNSNSGSKDAAKTGAASSRRTAIKNELHFFPAVTTIALCAGLLMVLAV</sequence>
<feature type="region of interest" description="Disordered" evidence="1">
    <location>
        <begin position="24"/>
        <end position="70"/>
    </location>
</feature>
<feature type="chain" id="PRO_5005550019" evidence="3">
    <location>
        <begin position="21"/>
        <end position="388"/>
    </location>
</feature>
<dbReference type="Proteomes" id="UP000054564">
    <property type="component" value="Unassembled WGS sequence"/>
</dbReference>
<keyword evidence="2" id="KW-1133">Transmembrane helix</keyword>
<feature type="compositionally biased region" description="Low complexity" evidence="1">
    <location>
        <begin position="333"/>
        <end position="348"/>
    </location>
</feature>
<dbReference type="EMBL" id="AJIL01000016">
    <property type="protein sequence ID" value="KNF03674.1"/>
    <property type="molecule type" value="Genomic_DNA"/>
</dbReference>
<dbReference type="AlphaFoldDB" id="A0A0L0VWI0"/>
<feature type="region of interest" description="Disordered" evidence="1">
    <location>
        <begin position="333"/>
        <end position="353"/>
    </location>
</feature>
<evidence type="ECO:0000256" key="2">
    <source>
        <dbReference type="SAM" id="Phobius"/>
    </source>
</evidence>
<dbReference type="PANTHER" id="PTHR40633">
    <property type="entry name" value="MATRIX PROTEIN, PUTATIVE (AFU_ORTHOLOGUE AFUA_8G05410)-RELATED"/>
    <property type="match status" value="1"/>
</dbReference>
<comment type="caution">
    <text evidence="4">The sequence shown here is derived from an EMBL/GenBank/DDBJ whole genome shotgun (WGS) entry which is preliminary data.</text>
</comment>
<dbReference type="STRING" id="1165861.A0A0L0VWI0"/>
<feature type="signal peptide" evidence="3">
    <location>
        <begin position="1"/>
        <end position="20"/>
    </location>
</feature>